<comment type="caution">
    <text evidence="1">The sequence shown here is derived from an EMBL/GenBank/DDBJ whole genome shotgun (WGS) entry which is preliminary data.</text>
</comment>
<reference evidence="1 2" key="1">
    <citation type="submission" date="2018-03" db="EMBL/GenBank/DDBJ databases">
        <title>Draft genome sequence of Rohu Carp (Labeo rohita).</title>
        <authorList>
            <person name="Das P."/>
            <person name="Kushwaha B."/>
            <person name="Joshi C.G."/>
            <person name="Kumar D."/>
            <person name="Nagpure N.S."/>
            <person name="Sahoo L."/>
            <person name="Das S.P."/>
            <person name="Bit A."/>
            <person name="Patnaik S."/>
            <person name="Meher P.K."/>
            <person name="Jayasankar P."/>
            <person name="Koringa P.G."/>
            <person name="Patel N.V."/>
            <person name="Hinsu A.T."/>
            <person name="Kumar R."/>
            <person name="Pandey M."/>
            <person name="Agarwal S."/>
            <person name="Srivastava S."/>
            <person name="Singh M."/>
            <person name="Iquebal M.A."/>
            <person name="Jaiswal S."/>
            <person name="Angadi U.B."/>
            <person name="Kumar N."/>
            <person name="Raza M."/>
            <person name="Shah T.M."/>
            <person name="Rai A."/>
            <person name="Jena J.K."/>
        </authorList>
    </citation>
    <scope>NUCLEOTIDE SEQUENCE [LARGE SCALE GENOMIC DNA]</scope>
    <source>
        <strain evidence="1">DASCIFA01</strain>
        <tissue evidence="1">Testis</tissue>
    </source>
</reference>
<dbReference type="EMBL" id="QBIY01012503">
    <property type="protein sequence ID" value="RXN24938.1"/>
    <property type="molecule type" value="Genomic_DNA"/>
</dbReference>
<dbReference type="Proteomes" id="UP000290572">
    <property type="component" value="Unassembled WGS sequence"/>
</dbReference>
<organism evidence="1 2">
    <name type="scientific">Labeo rohita</name>
    <name type="common">Indian major carp</name>
    <name type="synonym">Cyprinus rohita</name>
    <dbReference type="NCBI Taxonomy" id="84645"/>
    <lineage>
        <taxon>Eukaryota</taxon>
        <taxon>Metazoa</taxon>
        <taxon>Chordata</taxon>
        <taxon>Craniata</taxon>
        <taxon>Vertebrata</taxon>
        <taxon>Euteleostomi</taxon>
        <taxon>Actinopterygii</taxon>
        <taxon>Neopterygii</taxon>
        <taxon>Teleostei</taxon>
        <taxon>Ostariophysi</taxon>
        <taxon>Cypriniformes</taxon>
        <taxon>Cyprinidae</taxon>
        <taxon>Labeoninae</taxon>
        <taxon>Labeonini</taxon>
        <taxon>Labeo</taxon>
    </lineage>
</organism>
<gene>
    <name evidence="1" type="ORF">ROHU_021891</name>
</gene>
<evidence type="ECO:0000313" key="1">
    <source>
        <dbReference type="EMBL" id="RXN24938.1"/>
    </source>
</evidence>
<dbReference type="AlphaFoldDB" id="A0A498MTF7"/>
<sequence length="301" mass="34805">MLERIGLPKTFQSWQDIMEFNLSDENLLPLDAVDFGVQFRLALFEANGISDLAEQDMKRRCRDYMLELSKEIRKRLPDNIKQLEALKFLSPSHTLSSSKPRIDDLPFFHLFKGDVGKAEQQWRVIHTLEWNNAEDGKTEDFWVEVSAYTDTAEQPQIWREKHQTEVLRREKEEGWEDQYLPQSVAGGISQDYLKNSNLSFTALSFLGPQELFSVGDLHGRTLAPLTPLWLGVKKFWQQLKSSTCQYPLDKSIVLNQRAPAKLSKASEARDDRRSPGTTTFLNYIMGKELLDLPVYLSSNMW</sequence>
<keyword evidence="2" id="KW-1185">Reference proteome</keyword>
<accession>A0A498MTF7</accession>
<protein>
    <submittedName>
        <fullName evidence="1">Zinc finger MYM-type 1</fullName>
    </submittedName>
</protein>
<name>A0A498MTF7_LABRO</name>
<proteinExistence type="predicted"/>
<evidence type="ECO:0000313" key="2">
    <source>
        <dbReference type="Proteomes" id="UP000290572"/>
    </source>
</evidence>